<dbReference type="AlphaFoldDB" id="A0A9P3CNG2"/>
<evidence type="ECO:0000313" key="1">
    <source>
        <dbReference type="EMBL" id="GIZ45983.1"/>
    </source>
</evidence>
<gene>
    <name evidence="1" type="ORF">CKM354_000912700</name>
</gene>
<dbReference type="Proteomes" id="UP000825890">
    <property type="component" value="Unassembled WGS sequence"/>
</dbReference>
<dbReference type="RefSeq" id="XP_044660470.1">
    <property type="nucleotide sequence ID" value="XM_044804535.1"/>
</dbReference>
<name>A0A9P3CNG2_9PEZI</name>
<comment type="caution">
    <text evidence="1">The sequence shown here is derived from an EMBL/GenBank/DDBJ whole genome shotgun (WGS) entry which is preliminary data.</text>
</comment>
<dbReference type="EMBL" id="BOLY01000006">
    <property type="protein sequence ID" value="GIZ45983.1"/>
    <property type="molecule type" value="Genomic_DNA"/>
</dbReference>
<organism evidence="1 2">
    <name type="scientific">Cercospora kikuchii</name>
    <dbReference type="NCBI Taxonomy" id="84275"/>
    <lineage>
        <taxon>Eukaryota</taxon>
        <taxon>Fungi</taxon>
        <taxon>Dikarya</taxon>
        <taxon>Ascomycota</taxon>
        <taxon>Pezizomycotina</taxon>
        <taxon>Dothideomycetes</taxon>
        <taxon>Dothideomycetidae</taxon>
        <taxon>Mycosphaerellales</taxon>
        <taxon>Mycosphaerellaceae</taxon>
        <taxon>Cercospora</taxon>
    </lineage>
</organism>
<sequence length="177" mass="20669">MANSIEFEELQRRIASMAQELQDMILDYVLEVGEQPEAHVMDWKPPLALHVSSKSRQRVAPDYFPNTVFVVNRQKSIQWTHKLTDWHLKNIVNVGWFDLMVAGLSAPSESLIPQLAHDCFLRTVARLNCQDRESSRPANLRIKMRLYIEGEYHWTQPLGLYQVPLKQDAKRAEWVKE</sequence>
<dbReference type="GeneID" id="68294702"/>
<evidence type="ECO:0000313" key="2">
    <source>
        <dbReference type="Proteomes" id="UP000825890"/>
    </source>
</evidence>
<keyword evidence="2" id="KW-1185">Reference proteome</keyword>
<proteinExistence type="predicted"/>
<accession>A0A9P3CNG2</accession>
<reference evidence="1 2" key="1">
    <citation type="submission" date="2021-01" db="EMBL/GenBank/DDBJ databases">
        <title>Cercospora kikuchii MAFF 305040 whole genome shotgun sequence.</title>
        <authorList>
            <person name="Kashiwa T."/>
            <person name="Suzuki T."/>
        </authorList>
    </citation>
    <scope>NUCLEOTIDE SEQUENCE [LARGE SCALE GENOMIC DNA]</scope>
    <source>
        <strain evidence="1 2">MAFF 305040</strain>
    </source>
</reference>
<dbReference type="OrthoDB" id="3650750at2759"/>
<protein>
    <submittedName>
        <fullName evidence="1">Uncharacterized protein</fullName>
    </submittedName>
</protein>